<dbReference type="PANTHER" id="PTHR24148:SF73">
    <property type="entry name" value="HET DOMAIN PROTEIN (AFU_ORTHOLOGUE AFUA_8G01020)"/>
    <property type="match status" value="1"/>
</dbReference>
<proteinExistence type="predicted"/>
<feature type="domain" description="Heterokaryon incompatibility" evidence="1">
    <location>
        <begin position="65"/>
        <end position="217"/>
    </location>
</feature>
<dbReference type="InterPro" id="IPR010730">
    <property type="entry name" value="HET"/>
</dbReference>
<dbReference type="InterPro" id="IPR052895">
    <property type="entry name" value="HetReg/Transcr_Mod"/>
</dbReference>
<comment type="caution">
    <text evidence="2">The sequence shown here is derived from an EMBL/GenBank/DDBJ whole genome shotgun (WGS) entry which is preliminary data.</text>
</comment>
<accession>A0AAN7W8V4</accession>
<sequence length="439" mass="50341">MKFRILRPTRVDSAPAHLMPHTHELKYTALDADQRQIRLLTWDLDEDDQLACQLKVVSLKDAFEYTALSYTWSTEPPAHCIQVNGYSFWIRSTLYDFLQLTAKEPTRGRGMFIDAICISQEDMSERGSQVRLMGSVYRQASEVTVWFGLQQEFISDCVSSYGEMYPAVTDVSVVQSALLSESYTDDADTVYIEGLQYWICLHLVTQTYWGRLWTVQEYLLPKDLILRMGVLRLEGSRFYALYRRFGMNYMWRTIPQGVNSRSPFSAECLGNCVLSDEPAFTLLEGQRLRRPSQSSINAHFGSETKPQTIGGFINTLSGSFGLYLGHNSAALLVTLLTLNDEFQLKGNIIKVVAWINYSILLTNMSFLKWKAAVTMAHRIATLHAKVTFRWFERLLRLNSRITGPDNESYTAAEWNQYVSTRAKELHMVSIPSHGFKREE</sequence>
<gene>
    <name evidence="2" type="ORF">LTR97_004097</name>
</gene>
<organism evidence="2 3">
    <name type="scientific">Elasticomyces elasticus</name>
    <dbReference type="NCBI Taxonomy" id="574655"/>
    <lineage>
        <taxon>Eukaryota</taxon>
        <taxon>Fungi</taxon>
        <taxon>Dikarya</taxon>
        <taxon>Ascomycota</taxon>
        <taxon>Pezizomycotina</taxon>
        <taxon>Dothideomycetes</taxon>
        <taxon>Dothideomycetidae</taxon>
        <taxon>Mycosphaerellales</taxon>
        <taxon>Teratosphaeriaceae</taxon>
        <taxon>Elasticomyces</taxon>
    </lineage>
</organism>
<name>A0AAN7W8V4_9PEZI</name>
<evidence type="ECO:0000313" key="2">
    <source>
        <dbReference type="EMBL" id="KAK5703148.1"/>
    </source>
</evidence>
<evidence type="ECO:0000259" key="1">
    <source>
        <dbReference type="Pfam" id="PF06985"/>
    </source>
</evidence>
<dbReference type="Proteomes" id="UP001310594">
    <property type="component" value="Unassembled WGS sequence"/>
</dbReference>
<reference evidence="2" key="1">
    <citation type="submission" date="2023-08" db="EMBL/GenBank/DDBJ databases">
        <title>Black Yeasts Isolated from many extreme environments.</title>
        <authorList>
            <person name="Coleine C."/>
            <person name="Stajich J.E."/>
            <person name="Selbmann L."/>
        </authorList>
    </citation>
    <scope>NUCLEOTIDE SEQUENCE</scope>
    <source>
        <strain evidence="2">CCFEE 5810</strain>
    </source>
</reference>
<dbReference type="Pfam" id="PF06985">
    <property type="entry name" value="HET"/>
    <property type="match status" value="1"/>
</dbReference>
<evidence type="ECO:0000313" key="3">
    <source>
        <dbReference type="Proteomes" id="UP001310594"/>
    </source>
</evidence>
<dbReference type="EMBL" id="JAVRQU010000005">
    <property type="protein sequence ID" value="KAK5703148.1"/>
    <property type="molecule type" value="Genomic_DNA"/>
</dbReference>
<protein>
    <recommendedName>
        <fullName evidence="1">Heterokaryon incompatibility domain-containing protein</fullName>
    </recommendedName>
</protein>
<dbReference type="AlphaFoldDB" id="A0AAN7W8V4"/>
<dbReference type="PANTHER" id="PTHR24148">
    <property type="entry name" value="ANKYRIN REPEAT DOMAIN-CONTAINING PROTEIN 39 HOMOLOG-RELATED"/>
    <property type="match status" value="1"/>
</dbReference>